<keyword evidence="3" id="KW-1185">Reference proteome</keyword>
<proteinExistence type="predicted"/>
<dbReference type="EMBL" id="FQYX01000024">
    <property type="protein sequence ID" value="SHJ52425.1"/>
    <property type="molecule type" value="Genomic_DNA"/>
</dbReference>
<dbReference type="AlphaFoldDB" id="A0A1M6K0E5"/>
<evidence type="ECO:0000256" key="1">
    <source>
        <dbReference type="SAM" id="MobiDB-lite"/>
    </source>
</evidence>
<organism evidence="2 3">
    <name type="scientific">Arenibacter nanhaiticus</name>
    <dbReference type="NCBI Taxonomy" id="558155"/>
    <lineage>
        <taxon>Bacteria</taxon>
        <taxon>Pseudomonadati</taxon>
        <taxon>Bacteroidota</taxon>
        <taxon>Flavobacteriia</taxon>
        <taxon>Flavobacteriales</taxon>
        <taxon>Flavobacteriaceae</taxon>
        <taxon>Arenibacter</taxon>
    </lineage>
</organism>
<gene>
    <name evidence="2" type="ORF">SAMN04487911_1243</name>
</gene>
<dbReference type="OrthoDB" id="1443817at2"/>
<feature type="region of interest" description="Disordered" evidence="1">
    <location>
        <begin position="58"/>
        <end position="77"/>
    </location>
</feature>
<reference evidence="2 3" key="1">
    <citation type="submission" date="2016-11" db="EMBL/GenBank/DDBJ databases">
        <authorList>
            <person name="Jaros S."/>
            <person name="Januszkiewicz K."/>
            <person name="Wedrychowicz H."/>
        </authorList>
    </citation>
    <scope>NUCLEOTIDE SEQUENCE [LARGE SCALE GENOMIC DNA]</scope>
    <source>
        <strain evidence="2 3">CGMCC 1.8863</strain>
    </source>
</reference>
<evidence type="ECO:0000313" key="2">
    <source>
        <dbReference type="EMBL" id="SHJ52425.1"/>
    </source>
</evidence>
<dbReference type="RefSeq" id="WP_072765264.1">
    <property type="nucleotide sequence ID" value="NZ_FQYX01000024.1"/>
</dbReference>
<protein>
    <submittedName>
        <fullName evidence="2">Uncharacterized protein</fullName>
    </submittedName>
</protein>
<accession>A0A1M6K0E5</accession>
<evidence type="ECO:0000313" key="3">
    <source>
        <dbReference type="Proteomes" id="UP000184231"/>
    </source>
</evidence>
<feature type="compositionally biased region" description="Basic and acidic residues" evidence="1">
    <location>
        <begin position="68"/>
        <end position="77"/>
    </location>
</feature>
<name>A0A1M6K0E5_9FLAO</name>
<dbReference type="STRING" id="558155.SAMN04487911_1243"/>
<dbReference type="Proteomes" id="UP000184231">
    <property type="component" value="Unassembled WGS sequence"/>
</dbReference>
<sequence length="77" mass="8475">MNKLAGIFGIAIITLGLAETPQKPSLESQPPLFQETENTIATDGDDVPIDRRDRPNTILAFTDGDDVPIDRRERPTV</sequence>